<feature type="transmembrane region" description="Helical" evidence="7">
    <location>
        <begin position="28"/>
        <end position="48"/>
    </location>
</feature>
<evidence type="ECO:0000256" key="2">
    <source>
        <dbReference type="ARBA" id="ARBA00022448"/>
    </source>
</evidence>
<evidence type="ECO:0000256" key="4">
    <source>
        <dbReference type="ARBA" id="ARBA00022692"/>
    </source>
</evidence>
<proteinExistence type="inferred from homology"/>
<organism evidence="9 10">
    <name type="scientific">Paenibacillus woosongensis</name>
    <dbReference type="NCBI Taxonomy" id="307580"/>
    <lineage>
        <taxon>Bacteria</taxon>
        <taxon>Bacillati</taxon>
        <taxon>Bacillota</taxon>
        <taxon>Bacilli</taxon>
        <taxon>Bacillales</taxon>
        <taxon>Paenibacillaceae</taxon>
        <taxon>Paenibacillus</taxon>
    </lineage>
</organism>
<dbReference type="PANTHER" id="PTHR30193">
    <property type="entry name" value="ABC TRANSPORTER PERMEASE PROTEIN"/>
    <property type="match status" value="1"/>
</dbReference>
<evidence type="ECO:0000259" key="8">
    <source>
        <dbReference type="PROSITE" id="PS50928"/>
    </source>
</evidence>
<feature type="transmembrane region" description="Helical" evidence="7">
    <location>
        <begin position="211"/>
        <end position="234"/>
    </location>
</feature>
<evidence type="ECO:0000256" key="1">
    <source>
        <dbReference type="ARBA" id="ARBA00004651"/>
    </source>
</evidence>
<dbReference type="Pfam" id="PF00528">
    <property type="entry name" value="BPD_transp_1"/>
    <property type="match status" value="1"/>
</dbReference>
<feature type="transmembrane region" description="Helical" evidence="7">
    <location>
        <begin position="138"/>
        <end position="158"/>
    </location>
</feature>
<dbReference type="InterPro" id="IPR051393">
    <property type="entry name" value="ABC_transporter_permease"/>
</dbReference>
<feature type="transmembrane region" description="Helical" evidence="7">
    <location>
        <begin position="312"/>
        <end position="339"/>
    </location>
</feature>
<dbReference type="EMBL" id="WNZW01000014">
    <property type="protein sequence ID" value="MUG47647.1"/>
    <property type="molecule type" value="Genomic_DNA"/>
</dbReference>
<dbReference type="CDD" id="cd06261">
    <property type="entry name" value="TM_PBP2"/>
    <property type="match status" value="1"/>
</dbReference>
<dbReference type="InterPro" id="IPR035906">
    <property type="entry name" value="MetI-like_sf"/>
</dbReference>
<keyword evidence="4 7" id="KW-0812">Transmembrane</keyword>
<dbReference type="Proteomes" id="UP000447876">
    <property type="component" value="Unassembled WGS sequence"/>
</dbReference>
<dbReference type="PANTHER" id="PTHR30193:SF37">
    <property type="entry name" value="INNER MEMBRANE ABC TRANSPORTER PERMEASE PROTEIN YCJO"/>
    <property type="match status" value="1"/>
</dbReference>
<name>A0A7X2Z517_9BACL</name>
<gene>
    <name evidence="9" type="ORF">GNP95_22085</name>
</gene>
<dbReference type="SUPFAM" id="SSF161098">
    <property type="entry name" value="MetI-like"/>
    <property type="match status" value="1"/>
</dbReference>
<feature type="transmembrane region" description="Helical" evidence="7">
    <location>
        <begin position="265"/>
        <end position="292"/>
    </location>
</feature>
<feature type="domain" description="ABC transmembrane type-1" evidence="8">
    <location>
        <begin position="100"/>
        <end position="340"/>
    </location>
</feature>
<evidence type="ECO:0000256" key="6">
    <source>
        <dbReference type="ARBA" id="ARBA00023136"/>
    </source>
</evidence>
<evidence type="ECO:0000256" key="7">
    <source>
        <dbReference type="RuleBase" id="RU363032"/>
    </source>
</evidence>
<dbReference type="GO" id="GO:0005886">
    <property type="term" value="C:plasma membrane"/>
    <property type="evidence" value="ECO:0007669"/>
    <property type="project" value="UniProtKB-SubCell"/>
</dbReference>
<feature type="transmembrane region" description="Helical" evidence="7">
    <location>
        <begin position="104"/>
        <end position="126"/>
    </location>
</feature>
<dbReference type="GO" id="GO:0055085">
    <property type="term" value="P:transmembrane transport"/>
    <property type="evidence" value="ECO:0007669"/>
    <property type="project" value="InterPro"/>
</dbReference>
<dbReference type="RefSeq" id="WP_155613020.1">
    <property type="nucleotide sequence ID" value="NZ_WNZW01000014.1"/>
</dbReference>
<keyword evidence="2 7" id="KW-0813">Transport</keyword>
<keyword evidence="5 7" id="KW-1133">Transmembrane helix</keyword>
<dbReference type="PROSITE" id="PS50928">
    <property type="entry name" value="ABC_TM1"/>
    <property type="match status" value="1"/>
</dbReference>
<evidence type="ECO:0000256" key="3">
    <source>
        <dbReference type="ARBA" id="ARBA00022475"/>
    </source>
</evidence>
<sequence>MELVSSIKQMRQQIATKQKTSKFTRRQAWIGIAYALPALLLLFIFRFWPLVFGAWISLWKWGFVPEKFIGLSNFSKIFTEGLIYKDMLLGWQLGPVGNSLMVTVYYAIGTIPISIFLSFLLAFYLFQKIKGRGILRTIFFIPYITSQVAAGFVFKWIFHSNVGIANAGLERVGLQPQNWLSDPDPILVHIARMFGGQWPAYIPTGFAGPSYALIVIMLFTIWASVGFNIVIFLAGMSNVSPELYEAANIDGAGTLKIMRHVTWPLLSPMVFLLSIISVIGSFEAFNAFYVISGGDGGPLGTTMSLPLYIFRAFYVHGQVGYASAVSMFLFVIILSLTWIQYKYGEKRVHYLR</sequence>
<evidence type="ECO:0000256" key="5">
    <source>
        <dbReference type="ARBA" id="ARBA00022989"/>
    </source>
</evidence>
<evidence type="ECO:0000313" key="9">
    <source>
        <dbReference type="EMBL" id="MUG47647.1"/>
    </source>
</evidence>
<comment type="similarity">
    <text evidence="7">Belongs to the binding-protein-dependent transport system permease family.</text>
</comment>
<keyword evidence="6 7" id="KW-0472">Membrane</keyword>
<comment type="subcellular location">
    <subcellularLocation>
        <location evidence="1 7">Cell membrane</location>
        <topology evidence="1 7">Multi-pass membrane protein</topology>
    </subcellularLocation>
</comment>
<reference evidence="9 10" key="1">
    <citation type="submission" date="2019-11" db="EMBL/GenBank/DDBJ databases">
        <title>Draft genome sequences of five Paenibacillus species of dairy origin.</title>
        <authorList>
            <person name="Olajide A.M."/>
            <person name="Chen S."/>
            <person name="Lapointe G."/>
        </authorList>
    </citation>
    <scope>NUCLEOTIDE SEQUENCE [LARGE SCALE GENOMIC DNA]</scope>
    <source>
        <strain evidence="9 10">12CR55</strain>
    </source>
</reference>
<dbReference type="Gene3D" id="1.10.3720.10">
    <property type="entry name" value="MetI-like"/>
    <property type="match status" value="1"/>
</dbReference>
<keyword evidence="3" id="KW-1003">Cell membrane</keyword>
<dbReference type="AlphaFoldDB" id="A0A7X2Z517"/>
<dbReference type="InterPro" id="IPR000515">
    <property type="entry name" value="MetI-like"/>
</dbReference>
<accession>A0A7X2Z517</accession>
<comment type="caution">
    <text evidence="9">The sequence shown here is derived from an EMBL/GenBank/DDBJ whole genome shotgun (WGS) entry which is preliminary data.</text>
</comment>
<evidence type="ECO:0000313" key="10">
    <source>
        <dbReference type="Proteomes" id="UP000447876"/>
    </source>
</evidence>
<dbReference type="OrthoDB" id="9773727at2"/>
<protein>
    <submittedName>
        <fullName evidence="9">ABC transporter permease subunit</fullName>
    </submittedName>
</protein>